<evidence type="ECO:0000313" key="6">
    <source>
        <dbReference type="Proteomes" id="UP000287033"/>
    </source>
</evidence>
<accession>A0A401RZ87</accession>
<feature type="region of interest" description="Disordered" evidence="4">
    <location>
        <begin position="226"/>
        <end position="248"/>
    </location>
</feature>
<feature type="coiled-coil region" evidence="3">
    <location>
        <begin position="78"/>
        <end position="105"/>
    </location>
</feature>
<dbReference type="OMA" id="FVKQRFY"/>
<comment type="caution">
    <text evidence="5">The sequence shown here is derived from an EMBL/GenBank/DDBJ whole genome shotgun (WGS) entry which is preliminary data.</text>
</comment>
<reference evidence="5 6" key="1">
    <citation type="journal article" date="2018" name="Nat. Ecol. Evol.">
        <title>Shark genomes provide insights into elasmobranch evolution and the origin of vertebrates.</title>
        <authorList>
            <person name="Hara Y"/>
            <person name="Yamaguchi K"/>
            <person name="Onimaru K"/>
            <person name="Kadota M"/>
            <person name="Koyanagi M"/>
            <person name="Keeley SD"/>
            <person name="Tatsumi K"/>
            <person name="Tanaka K"/>
            <person name="Motone F"/>
            <person name="Kageyama Y"/>
            <person name="Nozu R"/>
            <person name="Adachi N"/>
            <person name="Nishimura O"/>
            <person name="Nakagawa R"/>
            <person name="Tanegashima C"/>
            <person name="Kiyatake I"/>
            <person name="Matsumoto R"/>
            <person name="Murakumo K"/>
            <person name="Nishida K"/>
            <person name="Terakita A"/>
            <person name="Kuratani S"/>
            <person name="Sato K"/>
            <person name="Hyodo S Kuraku.S."/>
        </authorList>
    </citation>
    <scope>NUCLEOTIDE SEQUENCE [LARGE SCALE GENOMIC DNA]</scope>
</reference>
<organism evidence="5 6">
    <name type="scientific">Chiloscyllium punctatum</name>
    <name type="common">Brownbanded bambooshark</name>
    <name type="synonym">Hemiscyllium punctatum</name>
    <dbReference type="NCBI Taxonomy" id="137246"/>
    <lineage>
        <taxon>Eukaryota</taxon>
        <taxon>Metazoa</taxon>
        <taxon>Chordata</taxon>
        <taxon>Craniata</taxon>
        <taxon>Vertebrata</taxon>
        <taxon>Chondrichthyes</taxon>
        <taxon>Elasmobranchii</taxon>
        <taxon>Galeomorphii</taxon>
        <taxon>Galeoidea</taxon>
        <taxon>Orectolobiformes</taxon>
        <taxon>Hemiscylliidae</taxon>
        <taxon>Chiloscyllium</taxon>
    </lineage>
</organism>
<dbReference type="GO" id="GO:0000470">
    <property type="term" value="P:maturation of LSU-rRNA"/>
    <property type="evidence" value="ECO:0007669"/>
    <property type="project" value="TreeGrafter"/>
</dbReference>
<dbReference type="STRING" id="137246.A0A401RZ87"/>
<dbReference type="AlphaFoldDB" id="A0A401RZ87"/>
<evidence type="ECO:0000313" key="5">
    <source>
        <dbReference type="EMBL" id="GCC23465.1"/>
    </source>
</evidence>
<keyword evidence="3" id="KW-0175">Coiled coil</keyword>
<dbReference type="InterPro" id="IPR012459">
    <property type="entry name" value="Rrp15"/>
</dbReference>
<gene>
    <name evidence="5" type="ORF">chiPu_0001861</name>
</gene>
<dbReference type="GO" id="GO:0000460">
    <property type="term" value="P:maturation of 5.8S rRNA"/>
    <property type="evidence" value="ECO:0007669"/>
    <property type="project" value="TreeGrafter"/>
</dbReference>
<sequence length="248" mass="27493">KMAAVSRGDGGMGAGLSDADGDLASDHFSSQDEENHDSKTELGEENADLSSTNPNAGWADAMARILNKKVPGDKPTILAKNKENLKEKEKRKQAMLEKMKQLDKKKEWEQMCRVKPNVAEDQETERAFQKIATRGVVQLFNAVRKHQTNVDKKIKEVGGSEQKRAKLLSSVSKKDFIDVLRGSEVNVRQGSAARPVDNVKKVKVKSEDSAAWNILRDDFMMGATMKDWDKESDEEANGDAAEKSDSAR</sequence>
<dbReference type="EMBL" id="BEZZ01000031">
    <property type="protein sequence ID" value="GCC23465.1"/>
    <property type="molecule type" value="Genomic_DNA"/>
</dbReference>
<evidence type="ECO:0000256" key="4">
    <source>
        <dbReference type="SAM" id="MobiDB-lite"/>
    </source>
</evidence>
<dbReference type="Pfam" id="PF07890">
    <property type="entry name" value="Rrp15p"/>
    <property type="match status" value="1"/>
</dbReference>
<dbReference type="Proteomes" id="UP000287033">
    <property type="component" value="Unassembled WGS sequence"/>
</dbReference>
<feature type="region of interest" description="Disordered" evidence="4">
    <location>
        <begin position="1"/>
        <end position="56"/>
    </location>
</feature>
<proteinExistence type="inferred from homology"/>
<dbReference type="GO" id="GO:0030687">
    <property type="term" value="C:preribosome, large subunit precursor"/>
    <property type="evidence" value="ECO:0007669"/>
    <property type="project" value="TreeGrafter"/>
</dbReference>
<name>A0A401RZ87_CHIPU</name>
<dbReference type="PANTHER" id="PTHR13245">
    <property type="entry name" value="RRP15-LIKE PROTEIN"/>
    <property type="match status" value="1"/>
</dbReference>
<protein>
    <recommendedName>
        <fullName evidence="2">RRP15-like protein</fullName>
    </recommendedName>
</protein>
<dbReference type="OrthoDB" id="20949at2759"/>
<keyword evidence="6" id="KW-1185">Reference proteome</keyword>
<feature type="non-terminal residue" evidence="5">
    <location>
        <position position="1"/>
    </location>
</feature>
<dbReference type="PANTHER" id="PTHR13245:SF14">
    <property type="entry name" value="RRP15-LIKE PROTEIN"/>
    <property type="match status" value="1"/>
</dbReference>
<evidence type="ECO:0000256" key="2">
    <source>
        <dbReference type="ARBA" id="ARBA00017475"/>
    </source>
</evidence>
<evidence type="ECO:0000256" key="1">
    <source>
        <dbReference type="ARBA" id="ARBA00007462"/>
    </source>
</evidence>
<comment type="similarity">
    <text evidence="1">Belongs to the RRP15 family.</text>
</comment>
<evidence type="ECO:0000256" key="3">
    <source>
        <dbReference type="SAM" id="Coils"/>
    </source>
</evidence>